<reference evidence="1 2" key="1">
    <citation type="journal article" date="2014" name="Nat. Commun.">
        <title>Molecular traces of alternative social organization in a termite genome.</title>
        <authorList>
            <person name="Terrapon N."/>
            <person name="Li C."/>
            <person name="Robertson H.M."/>
            <person name="Ji L."/>
            <person name="Meng X."/>
            <person name="Booth W."/>
            <person name="Chen Z."/>
            <person name="Childers C.P."/>
            <person name="Glastad K.M."/>
            <person name="Gokhale K."/>
            <person name="Gowin J."/>
            <person name="Gronenberg W."/>
            <person name="Hermansen R.A."/>
            <person name="Hu H."/>
            <person name="Hunt B.G."/>
            <person name="Huylmans A.K."/>
            <person name="Khalil S.M."/>
            <person name="Mitchell R.D."/>
            <person name="Munoz-Torres M.C."/>
            <person name="Mustard J.A."/>
            <person name="Pan H."/>
            <person name="Reese J.T."/>
            <person name="Scharf M.E."/>
            <person name="Sun F."/>
            <person name="Vogel H."/>
            <person name="Xiao J."/>
            <person name="Yang W."/>
            <person name="Yang Z."/>
            <person name="Yang Z."/>
            <person name="Zhou J."/>
            <person name="Zhu J."/>
            <person name="Brent C.S."/>
            <person name="Elsik C.G."/>
            <person name="Goodisman M.A."/>
            <person name="Liberles D.A."/>
            <person name="Roe R.M."/>
            <person name="Vargo E.L."/>
            <person name="Vilcinskas A."/>
            <person name="Wang J."/>
            <person name="Bornberg-Bauer E."/>
            <person name="Korb J."/>
            <person name="Zhang G."/>
            <person name="Liebig J."/>
        </authorList>
    </citation>
    <scope>NUCLEOTIDE SEQUENCE [LARGE SCALE GENOMIC DNA]</scope>
    <source>
        <tissue evidence="1">Whole organism</tissue>
    </source>
</reference>
<protein>
    <submittedName>
        <fullName evidence="1">Uncharacterized protein</fullName>
    </submittedName>
</protein>
<dbReference type="EMBL" id="KK852843">
    <property type="protein sequence ID" value="KDR15160.1"/>
    <property type="molecule type" value="Genomic_DNA"/>
</dbReference>
<keyword evidence="2" id="KW-1185">Reference proteome</keyword>
<sequence>MDDAKPVQLCGFEMKACKNTVIENRRNRPSTSSEPPANVSAAGGVAIYRNVDSVSECKPIRTIDVSRKLKIEESSVGDICPLDVAINDHTKFLLGVVYLHPNAYPSQRSA</sequence>
<evidence type="ECO:0000313" key="2">
    <source>
        <dbReference type="Proteomes" id="UP000027135"/>
    </source>
</evidence>
<name>A0A067QXY7_ZOONE</name>
<organism evidence="1 2">
    <name type="scientific">Zootermopsis nevadensis</name>
    <name type="common">Dampwood termite</name>
    <dbReference type="NCBI Taxonomy" id="136037"/>
    <lineage>
        <taxon>Eukaryota</taxon>
        <taxon>Metazoa</taxon>
        <taxon>Ecdysozoa</taxon>
        <taxon>Arthropoda</taxon>
        <taxon>Hexapoda</taxon>
        <taxon>Insecta</taxon>
        <taxon>Pterygota</taxon>
        <taxon>Neoptera</taxon>
        <taxon>Polyneoptera</taxon>
        <taxon>Dictyoptera</taxon>
        <taxon>Blattodea</taxon>
        <taxon>Blattoidea</taxon>
        <taxon>Termitoidae</taxon>
        <taxon>Termopsidae</taxon>
        <taxon>Zootermopsis</taxon>
    </lineage>
</organism>
<dbReference type="Proteomes" id="UP000027135">
    <property type="component" value="Unassembled WGS sequence"/>
</dbReference>
<gene>
    <name evidence="1" type="ORF">L798_09941</name>
</gene>
<dbReference type="AlphaFoldDB" id="A0A067QXY7"/>
<dbReference type="InParanoid" id="A0A067QXY7"/>
<accession>A0A067QXY7</accession>
<proteinExistence type="predicted"/>
<evidence type="ECO:0000313" key="1">
    <source>
        <dbReference type="EMBL" id="KDR15160.1"/>
    </source>
</evidence>